<sequence length="144" mass="16352">MHGVFSGDFRGFTDAGAGYRDGALPFEAALHVRCAQRLRPHSHPCYKGRASGRAIHKLLRSIRRTSRWVLLLRAFERKGTNIKYDADNAVCLGGSWMRIWPHDCSSIWSSYDQVRRSVPPQVPPAPGVRMSRVQIQQHVLPNYL</sequence>
<organism evidence="1 2">
    <name type="scientific">Prorocentrum cordatum</name>
    <dbReference type="NCBI Taxonomy" id="2364126"/>
    <lineage>
        <taxon>Eukaryota</taxon>
        <taxon>Sar</taxon>
        <taxon>Alveolata</taxon>
        <taxon>Dinophyceae</taxon>
        <taxon>Prorocentrales</taxon>
        <taxon>Prorocentraceae</taxon>
        <taxon>Prorocentrum</taxon>
    </lineage>
</organism>
<comment type="caution">
    <text evidence="1">The sequence shown here is derived from an EMBL/GenBank/DDBJ whole genome shotgun (WGS) entry which is preliminary data.</text>
</comment>
<evidence type="ECO:0000313" key="2">
    <source>
        <dbReference type="Proteomes" id="UP001189429"/>
    </source>
</evidence>
<accession>A0ABN9R788</accession>
<dbReference type="Proteomes" id="UP001189429">
    <property type="component" value="Unassembled WGS sequence"/>
</dbReference>
<reference evidence="1" key="1">
    <citation type="submission" date="2023-10" db="EMBL/GenBank/DDBJ databases">
        <authorList>
            <person name="Chen Y."/>
            <person name="Shah S."/>
            <person name="Dougan E. K."/>
            <person name="Thang M."/>
            <person name="Chan C."/>
        </authorList>
    </citation>
    <scope>NUCLEOTIDE SEQUENCE [LARGE SCALE GENOMIC DNA]</scope>
</reference>
<keyword evidence="2" id="KW-1185">Reference proteome</keyword>
<protein>
    <submittedName>
        <fullName evidence="1">Uncharacterized protein</fullName>
    </submittedName>
</protein>
<gene>
    <name evidence="1" type="ORF">PCOR1329_LOCUS17128</name>
</gene>
<proteinExistence type="predicted"/>
<dbReference type="EMBL" id="CAUYUJ010005290">
    <property type="protein sequence ID" value="CAK0813069.1"/>
    <property type="molecule type" value="Genomic_DNA"/>
</dbReference>
<evidence type="ECO:0000313" key="1">
    <source>
        <dbReference type="EMBL" id="CAK0813069.1"/>
    </source>
</evidence>
<name>A0ABN9R788_9DINO</name>